<keyword evidence="3 5" id="KW-0472">Membrane</keyword>
<dbReference type="RefSeq" id="XP_007800181.1">
    <property type="nucleotide sequence ID" value="XM_007801990.1"/>
</dbReference>
<accession>U1G9S7</accession>
<dbReference type="AlphaFoldDB" id="U1G9S7"/>
<evidence type="ECO:0000256" key="2">
    <source>
        <dbReference type="ARBA" id="ARBA00022989"/>
    </source>
</evidence>
<sequence length="272" mass="29510">MSEADESPAQRQARIRREKREAKIKAGGSERLEKITKLSGRTPEMMRNSSPSPSASPAPQSQTPPITSQPSDPSQIRAQEEFLRSMLRAQDPQQPGQATDQQQQQMPEDPMMKLLSSLAGGENNMDPNNPTGLPFSPEDIQSATGMPSWATSLLMGGKGKVPPTVEERKIATIWNIVHVMFSILAGAYLLFVLGGATKKFGKEPPPPATAKNPFLAFALGELLIHTSRVLTKDPASTQRGNGWLQILKDVARDGSIVLFMLGAANWWNGTAA</sequence>
<dbReference type="InterPro" id="IPR028143">
    <property type="entry name" value="Get2/sif1"/>
</dbReference>
<organism evidence="6 7">
    <name type="scientific">Endocarpon pusillum (strain Z07020 / HMAS-L-300199)</name>
    <name type="common">Lichen-forming fungus</name>
    <dbReference type="NCBI Taxonomy" id="1263415"/>
    <lineage>
        <taxon>Eukaryota</taxon>
        <taxon>Fungi</taxon>
        <taxon>Dikarya</taxon>
        <taxon>Ascomycota</taxon>
        <taxon>Pezizomycotina</taxon>
        <taxon>Eurotiomycetes</taxon>
        <taxon>Chaetothyriomycetidae</taxon>
        <taxon>Verrucariales</taxon>
        <taxon>Verrucariaceae</taxon>
        <taxon>Endocarpon</taxon>
    </lineage>
</organism>
<name>U1G9S7_ENDPU</name>
<dbReference type="PANTHER" id="PTHR28263">
    <property type="entry name" value="GOLGI TO ER TRAFFIC PROTEIN 2"/>
    <property type="match status" value="1"/>
</dbReference>
<dbReference type="EMBL" id="KE720887">
    <property type="protein sequence ID" value="ERF74242.1"/>
    <property type="molecule type" value="Genomic_DNA"/>
</dbReference>
<dbReference type="GeneID" id="19238475"/>
<feature type="compositionally biased region" description="Low complexity" evidence="4">
    <location>
        <begin position="49"/>
        <end position="76"/>
    </location>
</feature>
<feature type="transmembrane region" description="Helical" evidence="5">
    <location>
        <begin position="173"/>
        <end position="193"/>
    </location>
</feature>
<keyword evidence="2 5" id="KW-1133">Transmembrane helix</keyword>
<evidence type="ECO:0000256" key="5">
    <source>
        <dbReference type="SAM" id="Phobius"/>
    </source>
</evidence>
<dbReference type="HOGENOM" id="CLU_1019410_0_0_1"/>
<evidence type="ECO:0000256" key="3">
    <source>
        <dbReference type="ARBA" id="ARBA00023136"/>
    </source>
</evidence>
<proteinExistence type="predicted"/>
<dbReference type="OrthoDB" id="5393181at2759"/>
<dbReference type="GO" id="GO:0006890">
    <property type="term" value="P:retrograde vesicle-mediated transport, Golgi to endoplasmic reticulum"/>
    <property type="evidence" value="ECO:0007669"/>
    <property type="project" value="TreeGrafter"/>
</dbReference>
<protein>
    <recommendedName>
        <fullName evidence="8">GET complex, subunit GET2</fullName>
    </recommendedName>
</protein>
<evidence type="ECO:0000256" key="1">
    <source>
        <dbReference type="ARBA" id="ARBA00022692"/>
    </source>
</evidence>
<dbReference type="Proteomes" id="UP000019373">
    <property type="component" value="Unassembled WGS sequence"/>
</dbReference>
<dbReference type="PANTHER" id="PTHR28263:SF1">
    <property type="entry name" value="GOLGI TO ER TRAFFIC PROTEIN 2"/>
    <property type="match status" value="1"/>
</dbReference>
<keyword evidence="7" id="KW-1185">Reference proteome</keyword>
<feature type="compositionally biased region" description="Basic and acidic residues" evidence="4">
    <location>
        <begin position="18"/>
        <end position="36"/>
    </location>
</feature>
<evidence type="ECO:0000313" key="6">
    <source>
        <dbReference type="EMBL" id="ERF74242.1"/>
    </source>
</evidence>
<evidence type="ECO:0000313" key="7">
    <source>
        <dbReference type="Proteomes" id="UP000019373"/>
    </source>
</evidence>
<keyword evidence="1 5" id="KW-0812">Transmembrane</keyword>
<evidence type="ECO:0008006" key="8">
    <source>
        <dbReference type="Google" id="ProtNLM"/>
    </source>
</evidence>
<reference evidence="7" key="1">
    <citation type="journal article" date="2014" name="BMC Genomics">
        <title>Genome characteristics reveal the impact of lichenization on lichen-forming fungus Endocarpon pusillum Hedwig (Verrucariales, Ascomycota).</title>
        <authorList>
            <person name="Wang Y.-Y."/>
            <person name="Liu B."/>
            <person name="Zhang X.-Y."/>
            <person name="Zhou Q.-M."/>
            <person name="Zhang T."/>
            <person name="Li H."/>
            <person name="Yu Y.-F."/>
            <person name="Zhang X.-L."/>
            <person name="Hao X.-Y."/>
            <person name="Wang M."/>
            <person name="Wang L."/>
            <person name="Wei J.-C."/>
        </authorList>
    </citation>
    <scope>NUCLEOTIDE SEQUENCE [LARGE SCALE GENOMIC DNA]</scope>
    <source>
        <strain evidence="7">Z07020 / HMAS-L-300199</strain>
    </source>
</reference>
<gene>
    <name evidence="6" type="ORF">EPUS_03432</name>
</gene>
<dbReference type="eggNOG" id="ENOG502S1RY">
    <property type="taxonomic scope" value="Eukaryota"/>
</dbReference>
<evidence type="ECO:0000256" key="4">
    <source>
        <dbReference type="SAM" id="MobiDB-lite"/>
    </source>
</evidence>
<feature type="region of interest" description="Disordered" evidence="4">
    <location>
        <begin position="117"/>
        <end position="144"/>
    </location>
</feature>
<feature type="region of interest" description="Disordered" evidence="4">
    <location>
        <begin position="1"/>
        <end position="78"/>
    </location>
</feature>
<dbReference type="OMA" id="MRYGQIF"/>